<dbReference type="Proteomes" id="UP000186168">
    <property type="component" value="Unassembled WGS sequence"/>
</dbReference>
<evidence type="ECO:0000259" key="1">
    <source>
        <dbReference type="Pfam" id="PF07702"/>
    </source>
</evidence>
<dbReference type="EMBL" id="ASQP01000469">
    <property type="protein sequence ID" value="OMI34418.1"/>
    <property type="molecule type" value="Genomic_DNA"/>
</dbReference>
<dbReference type="GO" id="GO:0003677">
    <property type="term" value="F:DNA binding"/>
    <property type="evidence" value="ECO:0007669"/>
    <property type="project" value="InterPro"/>
</dbReference>
<dbReference type="Gene3D" id="3.40.1410.10">
    <property type="entry name" value="Chorismate lyase-like"/>
    <property type="match status" value="1"/>
</dbReference>
<dbReference type="InterPro" id="IPR028978">
    <property type="entry name" value="Chorismate_lyase_/UTRA_dom_sf"/>
</dbReference>
<keyword evidence="3" id="KW-1185">Reference proteome</keyword>
<dbReference type="InterPro" id="IPR011663">
    <property type="entry name" value="UTRA"/>
</dbReference>
<evidence type="ECO:0000313" key="3">
    <source>
        <dbReference type="Proteomes" id="UP000186168"/>
    </source>
</evidence>
<organism evidence="2 3">
    <name type="scientific">Streptomyces sparsogenes DSM 40356</name>
    <dbReference type="NCBI Taxonomy" id="1331668"/>
    <lineage>
        <taxon>Bacteria</taxon>
        <taxon>Bacillati</taxon>
        <taxon>Actinomycetota</taxon>
        <taxon>Actinomycetes</taxon>
        <taxon>Kitasatosporales</taxon>
        <taxon>Streptomycetaceae</taxon>
        <taxon>Streptomyces</taxon>
    </lineage>
</organism>
<dbReference type="AlphaFoldDB" id="A0A1R1S896"/>
<comment type="caution">
    <text evidence="2">The sequence shown here is derived from an EMBL/GenBank/DDBJ whole genome shotgun (WGS) entry which is preliminary data.</text>
</comment>
<name>A0A1R1S896_9ACTN</name>
<dbReference type="Pfam" id="PF07702">
    <property type="entry name" value="UTRA"/>
    <property type="match status" value="1"/>
</dbReference>
<dbReference type="SUPFAM" id="SSF64288">
    <property type="entry name" value="Chorismate lyase-like"/>
    <property type="match status" value="1"/>
</dbReference>
<reference evidence="2 3" key="1">
    <citation type="submission" date="2013-05" db="EMBL/GenBank/DDBJ databases">
        <title>Genome sequence of Streptomyces sparsogenes DSM 40356.</title>
        <authorList>
            <person name="Coyne S."/>
            <person name="Seebeck F.P."/>
        </authorList>
    </citation>
    <scope>NUCLEOTIDE SEQUENCE [LARGE SCALE GENOMIC DNA]</scope>
    <source>
        <strain evidence="2 3">DSM 40356</strain>
    </source>
</reference>
<sequence length="72" mass="8005">MLANLGHHTHRVIEDVEARTATAEESEALALADGAPVLTLLRVSLSHKNEPIEASLMVMKGPRRLRYEMEID</sequence>
<accession>A0A1R1S896</accession>
<proteinExistence type="predicted"/>
<gene>
    <name evidence="2" type="ORF">SPAR_36581</name>
</gene>
<dbReference type="GO" id="GO:0006355">
    <property type="term" value="P:regulation of DNA-templated transcription"/>
    <property type="evidence" value="ECO:0007669"/>
    <property type="project" value="InterPro"/>
</dbReference>
<feature type="domain" description="UbiC transcription regulator-associated" evidence="1">
    <location>
        <begin position="2"/>
        <end position="61"/>
    </location>
</feature>
<dbReference type="STRING" id="67365.GCA_001704635_01723"/>
<protein>
    <submittedName>
        <fullName evidence="2">UbiC transcription regulator-associated domain protein</fullName>
    </submittedName>
</protein>
<evidence type="ECO:0000313" key="2">
    <source>
        <dbReference type="EMBL" id="OMI34418.1"/>
    </source>
</evidence>